<reference evidence="2" key="1">
    <citation type="journal article" date="2023" name="Science">
        <title>Genome structures resolve the early diversification of teleost fishes.</title>
        <authorList>
            <person name="Parey E."/>
            <person name="Louis A."/>
            <person name="Montfort J."/>
            <person name="Bouchez O."/>
            <person name="Roques C."/>
            <person name="Iampietro C."/>
            <person name="Lluch J."/>
            <person name="Castinel A."/>
            <person name="Donnadieu C."/>
            <person name="Desvignes T."/>
            <person name="Floi Bucao C."/>
            <person name="Jouanno E."/>
            <person name="Wen M."/>
            <person name="Mejri S."/>
            <person name="Dirks R."/>
            <person name="Jansen H."/>
            <person name="Henkel C."/>
            <person name="Chen W.J."/>
            <person name="Zahm M."/>
            <person name="Cabau C."/>
            <person name="Klopp C."/>
            <person name="Thompson A.W."/>
            <person name="Robinson-Rechavi M."/>
            <person name="Braasch I."/>
            <person name="Lecointre G."/>
            <person name="Bobe J."/>
            <person name="Postlethwait J.H."/>
            <person name="Berthelot C."/>
            <person name="Roest Crollius H."/>
            <person name="Guiguen Y."/>
        </authorList>
    </citation>
    <scope>NUCLEOTIDE SEQUENCE</scope>
    <source>
        <strain evidence="2">WJC10195</strain>
    </source>
</reference>
<accession>A0A9Q1IFZ9</accession>
<name>A0A9Q1IFZ9_SYNKA</name>
<protein>
    <submittedName>
        <fullName evidence="2">Uncharacterized protein</fullName>
    </submittedName>
</protein>
<feature type="region of interest" description="Disordered" evidence="1">
    <location>
        <begin position="57"/>
        <end position="78"/>
    </location>
</feature>
<keyword evidence="3" id="KW-1185">Reference proteome</keyword>
<evidence type="ECO:0000256" key="1">
    <source>
        <dbReference type="SAM" id="MobiDB-lite"/>
    </source>
</evidence>
<dbReference type="AlphaFoldDB" id="A0A9Q1IFZ9"/>
<evidence type="ECO:0000313" key="3">
    <source>
        <dbReference type="Proteomes" id="UP001152622"/>
    </source>
</evidence>
<dbReference type="Proteomes" id="UP001152622">
    <property type="component" value="Chromosome 17"/>
</dbReference>
<organism evidence="2 3">
    <name type="scientific">Synaphobranchus kaupii</name>
    <name type="common">Kaup's arrowtooth eel</name>
    <dbReference type="NCBI Taxonomy" id="118154"/>
    <lineage>
        <taxon>Eukaryota</taxon>
        <taxon>Metazoa</taxon>
        <taxon>Chordata</taxon>
        <taxon>Craniata</taxon>
        <taxon>Vertebrata</taxon>
        <taxon>Euteleostomi</taxon>
        <taxon>Actinopterygii</taxon>
        <taxon>Neopterygii</taxon>
        <taxon>Teleostei</taxon>
        <taxon>Anguilliformes</taxon>
        <taxon>Synaphobranchidae</taxon>
        <taxon>Synaphobranchus</taxon>
    </lineage>
</organism>
<sequence>MAFGDVEGLIHSYAQPGQLVMVFAEKAALISHSLVKIRLACCILSRVTLIKIAANPKPAIKPASPHPLRSLGQGSKEH</sequence>
<comment type="caution">
    <text evidence="2">The sequence shown here is derived from an EMBL/GenBank/DDBJ whole genome shotgun (WGS) entry which is preliminary data.</text>
</comment>
<dbReference type="EMBL" id="JAINUF010000017">
    <property type="protein sequence ID" value="KAJ8339210.1"/>
    <property type="molecule type" value="Genomic_DNA"/>
</dbReference>
<gene>
    <name evidence="2" type="ORF">SKAU_G00359960</name>
</gene>
<proteinExistence type="predicted"/>
<evidence type="ECO:0000313" key="2">
    <source>
        <dbReference type="EMBL" id="KAJ8339210.1"/>
    </source>
</evidence>